<feature type="region of interest" description="Disordered" evidence="3">
    <location>
        <begin position="54"/>
        <end position="97"/>
    </location>
</feature>
<dbReference type="SMART" id="SM00385">
    <property type="entry name" value="CYCLIN"/>
    <property type="match status" value="1"/>
</dbReference>
<evidence type="ECO:0000256" key="1">
    <source>
        <dbReference type="ARBA" id="ARBA00023127"/>
    </source>
</evidence>
<dbReference type="InterPro" id="IPR006671">
    <property type="entry name" value="Cyclin_N"/>
</dbReference>
<evidence type="ECO:0000259" key="4">
    <source>
        <dbReference type="SMART" id="SM00385"/>
    </source>
</evidence>
<evidence type="ECO:0000313" key="5">
    <source>
        <dbReference type="EMBL" id="POY71135.1"/>
    </source>
</evidence>
<feature type="region of interest" description="Disordered" evidence="3">
    <location>
        <begin position="355"/>
        <end position="402"/>
    </location>
</feature>
<keyword evidence="6" id="KW-1185">Reference proteome</keyword>
<evidence type="ECO:0000313" key="6">
    <source>
        <dbReference type="Proteomes" id="UP000237144"/>
    </source>
</evidence>
<dbReference type="OrthoDB" id="340962at2759"/>
<proteinExistence type="inferred from homology"/>
<organism evidence="5 6">
    <name type="scientific">Rhodotorula taiwanensis</name>
    <dbReference type="NCBI Taxonomy" id="741276"/>
    <lineage>
        <taxon>Eukaryota</taxon>
        <taxon>Fungi</taxon>
        <taxon>Dikarya</taxon>
        <taxon>Basidiomycota</taxon>
        <taxon>Pucciniomycotina</taxon>
        <taxon>Microbotryomycetes</taxon>
        <taxon>Sporidiobolales</taxon>
        <taxon>Sporidiobolaceae</taxon>
        <taxon>Rhodotorula</taxon>
    </lineage>
</organism>
<keyword evidence="1 2" id="KW-0195">Cyclin</keyword>
<comment type="caution">
    <text evidence="5">The sequence shown here is derived from an EMBL/GenBank/DDBJ whole genome shotgun (WGS) entry which is preliminary data.</text>
</comment>
<dbReference type="AlphaFoldDB" id="A0A2S5B302"/>
<dbReference type="CDD" id="cd20525">
    <property type="entry name" value="CYCLIN_CCNH_rpt2"/>
    <property type="match status" value="1"/>
</dbReference>
<dbReference type="EMBL" id="PJQD01000086">
    <property type="protein sequence ID" value="POY71135.1"/>
    <property type="molecule type" value="Genomic_DNA"/>
</dbReference>
<dbReference type="InterPro" id="IPR036915">
    <property type="entry name" value="Cyclin-like_sf"/>
</dbReference>
<dbReference type="InterPro" id="IPR031658">
    <property type="entry name" value="Cyclin_C_2"/>
</dbReference>
<dbReference type="Pfam" id="PF16899">
    <property type="entry name" value="Cyclin_C_2"/>
    <property type="match status" value="1"/>
</dbReference>
<feature type="domain" description="Cyclin-like" evidence="4">
    <location>
        <begin position="115"/>
        <end position="197"/>
    </location>
</feature>
<evidence type="ECO:0000256" key="3">
    <source>
        <dbReference type="SAM" id="MobiDB-lite"/>
    </source>
</evidence>
<dbReference type="FunFam" id="1.10.472.10:FF:000095">
    <property type="entry name" value="Cyclin Ccl1, putative (AFU_orthologue AFUA_5G07030)"/>
    <property type="match status" value="1"/>
</dbReference>
<name>A0A2S5B302_9BASI</name>
<dbReference type="CDD" id="cd20524">
    <property type="entry name" value="CYCLIN_CCNH_rpt1"/>
    <property type="match status" value="1"/>
</dbReference>
<dbReference type="Gene3D" id="1.10.472.10">
    <property type="entry name" value="Cyclin-like"/>
    <property type="match status" value="2"/>
</dbReference>
<gene>
    <name evidence="5" type="ORF">BMF94_5892</name>
</gene>
<dbReference type="PANTHER" id="PTHR10026">
    <property type="entry name" value="CYCLIN"/>
    <property type="match status" value="1"/>
</dbReference>
<evidence type="ECO:0000256" key="2">
    <source>
        <dbReference type="RuleBase" id="RU000383"/>
    </source>
</evidence>
<feature type="compositionally biased region" description="Basic and acidic residues" evidence="3">
    <location>
        <begin position="54"/>
        <end position="70"/>
    </location>
</feature>
<protein>
    <recommendedName>
        <fullName evidence="4">Cyclin-like domain-containing protein</fullName>
    </recommendedName>
</protein>
<accession>A0A2S5B302</accession>
<feature type="compositionally biased region" description="Basic and acidic residues" evidence="3">
    <location>
        <begin position="374"/>
        <end position="387"/>
    </location>
</feature>
<dbReference type="InterPro" id="IPR013763">
    <property type="entry name" value="Cyclin-like_dom"/>
</dbReference>
<feature type="compositionally biased region" description="Basic and acidic residues" evidence="3">
    <location>
        <begin position="355"/>
        <end position="364"/>
    </location>
</feature>
<dbReference type="GO" id="GO:0016538">
    <property type="term" value="F:cyclin-dependent protein serine/threonine kinase regulator activity"/>
    <property type="evidence" value="ECO:0007669"/>
    <property type="project" value="InterPro"/>
</dbReference>
<dbReference type="STRING" id="741276.A0A2S5B302"/>
<sequence length="402" mass="44389">MAMSASTSSTTAAPVPLYHLSSQYRSWRYSEEELARIRTELNEKAVARVRNLWEEEQSSRKDESAPKKAAEQPTLTDEPVPAAATTATNPSPPAPSEIQYLTVQDEQALVTYYLTQVAAMCGAFKYPEIVTATAMTYLKRFYLRNTCMDYHPKNIMLTCVYLATKTENCSTSIDQFAGRIPNASPADILSLEFLVSQSLHFEYKVHHAHVALNGLTLDMQSAGLDAAAITTALPRAQSYCRFSRLTSAELVYSPSQIALACFRLADPTLVDQWLDAKEQRRQKTGKGRAATIPSGGAVDGEGRLPGQPERAQQLGGELEQAEMGPVLDKVQATIVHGQKHPVDKARVKEVDLRLRWARNPEKDPNSALFKKRKAAEEAERGEKEKAKAAKRPAATDDSSVFD</sequence>
<dbReference type="Proteomes" id="UP000237144">
    <property type="component" value="Unassembled WGS sequence"/>
</dbReference>
<dbReference type="GO" id="GO:0006357">
    <property type="term" value="P:regulation of transcription by RNA polymerase II"/>
    <property type="evidence" value="ECO:0007669"/>
    <property type="project" value="InterPro"/>
</dbReference>
<dbReference type="Pfam" id="PF00134">
    <property type="entry name" value="Cyclin_N"/>
    <property type="match status" value="1"/>
</dbReference>
<dbReference type="SUPFAM" id="SSF47954">
    <property type="entry name" value="Cyclin-like"/>
    <property type="match status" value="2"/>
</dbReference>
<feature type="region of interest" description="Disordered" evidence="3">
    <location>
        <begin position="280"/>
        <end position="315"/>
    </location>
</feature>
<comment type="similarity">
    <text evidence="2">Belongs to the cyclin family.</text>
</comment>
<dbReference type="InterPro" id="IPR043198">
    <property type="entry name" value="Cyclin/Ssn8"/>
</dbReference>
<reference evidence="5 6" key="1">
    <citation type="journal article" date="2018" name="Front. Microbiol.">
        <title>Prospects for Fungal Bioremediation of Acidic Radioactive Waste Sites: Characterization and Genome Sequence of Rhodotorula taiwanensis MD1149.</title>
        <authorList>
            <person name="Tkavc R."/>
            <person name="Matrosova V.Y."/>
            <person name="Grichenko O.E."/>
            <person name="Gostincar C."/>
            <person name="Volpe R.P."/>
            <person name="Klimenkova P."/>
            <person name="Gaidamakova E.K."/>
            <person name="Zhou C.E."/>
            <person name="Stewart B.J."/>
            <person name="Lyman M.G."/>
            <person name="Malfatti S.A."/>
            <person name="Rubinfeld B."/>
            <person name="Courtot M."/>
            <person name="Singh J."/>
            <person name="Dalgard C.L."/>
            <person name="Hamilton T."/>
            <person name="Frey K.G."/>
            <person name="Gunde-Cimerman N."/>
            <person name="Dugan L."/>
            <person name="Daly M.J."/>
        </authorList>
    </citation>
    <scope>NUCLEOTIDE SEQUENCE [LARGE SCALE GENOMIC DNA]</scope>
    <source>
        <strain evidence="5 6">MD1149</strain>
    </source>
</reference>